<reference evidence="2" key="1">
    <citation type="submission" date="2025-08" db="UniProtKB">
        <authorList>
            <consortium name="RefSeq"/>
        </authorList>
    </citation>
    <scope>IDENTIFICATION</scope>
</reference>
<accession>A0A6P7H4I6</accession>
<organism evidence="1 2">
    <name type="scientific">Parambassis ranga</name>
    <name type="common">Indian glassy fish</name>
    <dbReference type="NCBI Taxonomy" id="210632"/>
    <lineage>
        <taxon>Eukaryota</taxon>
        <taxon>Metazoa</taxon>
        <taxon>Chordata</taxon>
        <taxon>Craniata</taxon>
        <taxon>Vertebrata</taxon>
        <taxon>Euteleostomi</taxon>
        <taxon>Actinopterygii</taxon>
        <taxon>Neopterygii</taxon>
        <taxon>Teleostei</taxon>
        <taxon>Neoteleostei</taxon>
        <taxon>Acanthomorphata</taxon>
        <taxon>Ovalentaria</taxon>
        <taxon>Ambassidae</taxon>
        <taxon>Parambassis</taxon>
    </lineage>
</organism>
<sequence length="209" mass="24530">MDEDEEKWQKILEELKSSEIKDCVPCAEELMKKRPIRHSHVLDFFTSLVKSLPSKKPRTARQQAPRFKPTFCYVLTGETYGSHETIVEKVKKRKWRSLKWVRKTKTVQKCDIIIVFCPISSRTGSDSEAVKRHEAVSSTNKPVIVVMMHHTRDEEFSPGGRKWFEDPRFVLEVHVLFHDTQRGLLQCAHNKQAVREIKNQVRNPYKNLM</sequence>
<evidence type="ECO:0000313" key="2">
    <source>
        <dbReference type="RefSeq" id="XP_028250005.1"/>
    </source>
</evidence>
<name>A0A6P7H4I6_9TELE</name>
<evidence type="ECO:0000313" key="1">
    <source>
        <dbReference type="Proteomes" id="UP000515145"/>
    </source>
</evidence>
<dbReference type="Proteomes" id="UP000515145">
    <property type="component" value="Chromosome 21"/>
</dbReference>
<dbReference type="PANTHER" id="PTHR34488:SF1">
    <property type="entry name" value="SI:CH211-245H14.1-RELATED"/>
    <property type="match status" value="1"/>
</dbReference>
<proteinExistence type="predicted"/>
<dbReference type="GeneID" id="114426660"/>
<dbReference type="RefSeq" id="XP_028250005.1">
    <property type="nucleotide sequence ID" value="XM_028394204.1"/>
</dbReference>
<dbReference type="OrthoDB" id="8446971at2759"/>
<dbReference type="AlphaFoldDB" id="A0A6P7H4I6"/>
<gene>
    <name evidence="2" type="primary">LOC114426660</name>
</gene>
<dbReference type="InParanoid" id="A0A6P7H4I6"/>
<protein>
    <submittedName>
        <fullName evidence="2">Uncharacterized protein LOC114426660</fullName>
    </submittedName>
</protein>
<dbReference type="PANTHER" id="PTHR34488">
    <property type="entry name" value="SI:CH211-245H14.1-RELATED"/>
    <property type="match status" value="1"/>
</dbReference>
<keyword evidence="1" id="KW-1185">Reference proteome</keyword>